<proteinExistence type="predicted"/>
<evidence type="ECO:0000313" key="3">
    <source>
        <dbReference type="Proteomes" id="UP000663844"/>
    </source>
</evidence>
<feature type="non-terminal residue" evidence="2">
    <location>
        <position position="1"/>
    </location>
</feature>
<evidence type="ECO:0000313" key="1">
    <source>
        <dbReference type="EMBL" id="CAF1539462.1"/>
    </source>
</evidence>
<sequence length="59" mass="6970">DALIQASEAVKYHAEFDEISQRFNQWITDAENQLEQHTSTNEIESNYAIDEHYRSVEVR</sequence>
<organism evidence="2 3">
    <name type="scientific">Adineta steineri</name>
    <dbReference type="NCBI Taxonomy" id="433720"/>
    <lineage>
        <taxon>Eukaryota</taxon>
        <taxon>Metazoa</taxon>
        <taxon>Spiralia</taxon>
        <taxon>Gnathifera</taxon>
        <taxon>Rotifera</taxon>
        <taxon>Eurotatoria</taxon>
        <taxon>Bdelloidea</taxon>
        <taxon>Adinetida</taxon>
        <taxon>Adinetidae</taxon>
        <taxon>Adineta</taxon>
    </lineage>
</organism>
<name>A0A820KVQ7_9BILA</name>
<reference evidence="2" key="1">
    <citation type="submission" date="2021-02" db="EMBL/GenBank/DDBJ databases">
        <authorList>
            <person name="Nowell W R."/>
        </authorList>
    </citation>
    <scope>NUCLEOTIDE SEQUENCE</scope>
</reference>
<protein>
    <submittedName>
        <fullName evidence="2">Uncharacterized protein</fullName>
    </submittedName>
</protein>
<dbReference type="Proteomes" id="UP000663844">
    <property type="component" value="Unassembled WGS sequence"/>
</dbReference>
<accession>A0A820KVQ7</accession>
<evidence type="ECO:0000313" key="2">
    <source>
        <dbReference type="EMBL" id="CAF4346267.1"/>
    </source>
</evidence>
<dbReference type="Proteomes" id="UP000663845">
    <property type="component" value="Unassembled WGS sequence"/>
</dbReference>
<gene>
    <name evidence="1" type="ORF">JYZ213_LOCUS45614</name>
    <name evidence="2" type="ORF">OXD698_LOCUS48516</name>
</gene>
<dbReference type="EMBL" id="CAJNOG010004230">
    <property type="protein sequence ID" value="CAF1539462.1"/>
    <property type="molecule type" value="Genomic_DNA"/>
</dbReference>
<dbReference type="EMBL" id="CAJOAZ010020446">
    <property type="protein sequence ID" value="CAF4346267.1"/>
    <property type="molecule type" value="Genomic_DNA"/>
</dbReference>
<comment type="caution">
    <text evidence="2">The sequence shown here is derived from an EMBL/GenBank/DDBJ whole genome shotgun (WGS) entry which is preliminary data.</text>
</comment>
<dbReference type="AlphaFoldDB" id="A0A820KVQ7"/>